<dbReference type="EMBL" id="OZ034828">
    <property type="protein sequence ID" value="CAL1684665.1"/>
    <property type="molecule type" value="Genomic_DNA"/>
</dbReference>
<protein>
    <recommendedName>
        <fullName evidence="1">Nucleolar 27S pre-rRNA processing Urb2/Npa2 C-terminal domain-containing protein</fullName>
    </recommendedName>
</protein>
<evidence type="ECO:0000259" key="1">
    <source>
        <dbReference type="Pfam" id="PF10441"/>
    </source>
</evidence>
<accession>A0AAV2NVU8</accession>
<keyword evidence="3" id="KW-1185">Reference proteome</keyword>
<dbReference type="Pfam" id="PF10441">
    <property type="entry name" value="Urb2"/>
    <property type="match status" value="1"/>
</dbReference>
<organism evidence="2 3">
    <name type="scientific">Lasius platythorax</name>
    <dbReference type="NCBI Taxonomy" id="488582"/>
    <lineage>
        <taxon>Eukaryota</taxon>
        <taxon>Metazoa</taxon>
        <taxon>Ecdysozoa</taxon>
        <taxon>Arthropoda</taxon>
        <taxon>Hexapoda</taxon>
        <taxon>Insecta</taxon>
        <taxon>Pterygota</taxon>
        <taxon>Neoptera</taxon>
        <taxon>Endopterygota</taxon>
        <taxon>Hymenoptera</taxon>
        <taxon>Apocrita</taxon>
        <taxon>Aculeata</taxon>
        <taxon>Formicoidea</taxon>
        <taxon>Formicidae</taxon>
        <taxon>Formicinae</taxon>
        <taxon>Lasius</taxon>
        <taxon>Lasius</taxon>
    </lineage>
</organism>
<feature type="domain" description="Nucleolar 27S pre-rRNA processing Urb2/Npa2 C-terminal" evidence="1">
    <location>
        <begin position="1111"/>
        <end position="1261"/>
    </location>
</feature>
<gene>
    <name evidence="2" type="ORF">LPLAT_LOCUS10245</name>
</gene>
<dbReference type="Proteomes" id="UP001497644">
    <property type="component" value="Chromosome 5"/>
</dbReference>
<dbReference type="InterPro" id="IPR018849">
    <property type="entry name" value="Urb2/Npa2_C"/>
</dbReference>
<proteinExistence type="predicted"/>
<name>A0AAV2NVU8_9HYME</name>
<evidence type="ECO:0000313" key="2">
    <source>
        <dbReference type="EMBL" id="CAL1684665.1"/>
    </source>
</evidence>
<reference evidence="2" key="1">
    <citation type="submission" date="2024-04" db="EMBL/GenBank/DDBJ databases">
        <authorList>
            <consortium name="Molecular Ecology Group"/>
        </authorList>
    </citation>
    <scope>NUCLEOTIDE SEQUENCE</scope>
</reference>
<sequence length="1262" mass="145897">MALSRALLKRLNSEDYPLPKRLKLAETAFSATVLPLVRKEDLLLEWVCKICVTNRHAWEILNNCLKSTYIDIKANVKQCLIDTLIQTLNNDAKDVYEEVLECCSLILANNSMRQYFTNKPKKLGFLIKTVFNIISEHSSCHNVIYQEEYDQLLKPCKLSPAENCAIISIIESLMQIYKQFIATKNELRLIFIHDILYLMCNLIDHRHTDNTNKLGVVAYKCIQQLLLGETKLMRNKQTSENVQTMFSDLFCTLSENVETLNFQSNFLAYQFIFRAVIGTYKSDATLLDTFFRNLINSSGKYKWEILNAFLKILSDVTLDFDNTIENVTLFEYFQKFISDILTYDNITRVHYGVLAQLSYINPLLIERNIPDILNKILMKEQTIDYTNLLIAILHSSTKLRREQKLISQLLISLKQHLAMGIVYRTNMPFFSYEFRMKLRETISNFSSSQTIATLRTLIHYLNTDCVELLEYNTSCKNILILQATVELLVVLFEGTQIFEYTRTLSAHEKFVNDLDKLGNALSLLINKALCLSHDKNIIIILLNAVQSLSEIQDMLKYYVPKGADTKKLQFPILDDPWQQLIQRITNFGEDNCKNIMNKLILHRIRLNTSNEPIKLHGLIGGLEYAWSSILKYNTDILPLLNNKEISKVACLLFDDIMSSKKNFRKWLDLLDNDCLQENRRFVMCLLSHIFVQIGHCLSSGCTKSITERINAKLLIEDEHDNMLEVLQIIKELISQEQWVQMTNATSSKIELHLEILLHLPMMYFNSNMRMLIFLVVYSISKECEKNEVLTLCNIIFSDLLEKIGIDIFQYIEPTMLVNQLPQNKAFLKACEFSLRNVKTYTIFKNLIKSCAQRKEVMYSLLECMEVIKPKLDTEQKIIFKKAEKKLAKAILKVLPEKINDAFDVKCLTAVLKITVSTGKVIDTLKKLTELTLENIFTREVTENSNNTSNTLLQQSIQLAIIVLRHRKMFEIQDTVIKNLWLVILTHPCKNLLEALLATPESKEFYEFLRLLYAKTIDSLSQADEAAWTNLFVIWSDIMKTDMRVKRNKARLDAINNLFEIVLSLDIPDKCWSDILRLSHDIISIKHLLNPDTTIDLIVLISLKSLVKVKISSCDNVLAICETLMKIRTNLITDRLPNLLLLYRNVVNIIVDASKSVADKFDEHRFRCFAFDIEKFTGLLIKLKKDMIRLSPYVIADFLQLCVEGAIPSYIKVALYNSLCQLISICDQHGIAFLSRTLPTSLQEVFKVQLNTFNKFYKYSGKV</sequence>
<dbReference type="AlphaFoldDB" id="A0AAV2NVU8"/>
<evidence type="ECO:0000313" key="3">
    <source>
        <dbReference type="Proteomes" id="UP001497644"/>
    </source>
</evidence>